<keyword evidence="4" id="KW-0274">FAD</keyword>
<evidence type="ECO:0000313" key="9">
    <source>
        <dbReference type="EMBL" id="MBB4135244.1"/>
    </source>
</evidence>
<evidence type="ECO:0000313" key="10">
    <source>
        <dbReference type="Proteomes" id="UP000551501"/>
    </source>
</evidence>
<dbReference type="Gene3D" id="1.10.540.10">
    <property type="entry name" value="Acyl-CoA dehydrogenase/oxidase, N-terminal domain"/>
    <property type="match status" value="1"/>
</dbReference>
<dbReference type="CDD" id="cd00567">
    <property type="entry name" value="ACAD"/>
    <property type="match status" value="1"/>
</dbReference>
<evidence type="ECO:0000256" key="1">
    <source>
        <dbReference type="ARBA" id="ARBA00001974"/>
    </source>
</evidence>
<dbReference type="PANTHER" id="PTHR43884">
    <property type="entry name" value="ACYL-COA DEHYDROGENASE"/>
    <property type="match status" value="1"/>
</dbReference>
<dbReference type="Gene3D" id="2.40.110.10">
    <property type="entry name" value="Butyryl-CoA Dehydrogenase, subunit A, domain 2"/>
    <property type="match status" value="1"/>
</dbReference>
<dbReference type="EMBL" id="JACIFP010000001">
    <property type="protein sequence ID" value="MBB4135244.1"/>
    <property type="molecule type" value="Genomic_DNA"/>
</dbReference>
<evidence type="ECO:0000259" key="7">
    <source>
        <dbReference type="Pfam" id="PF00441"/>
    </source>
</evidence>
<dbReference type="InterPro" id="IPR037069">
    <property type="entry name" value="AcylCoA_DH/ox_N_sf"/>
</dbReference>
<feature type="domain" description="Acyl-CoA dehydrogenase/oxidase N-terminal" evidence="8">
    <location>
        <begin position="56"/>
        <end position="168"/>
    </location>
</feature>
<dbReference type="SUPFAM" id="SSF56645">
    <property type="entry name" value="Acyl-CoA dehydrogenase NM domain-like"/>
    <property type="match status" value="1"/>
</dbReference>
<dbReference type="Gene3D" id="1.20.140.10">
    <property type="entry name" value="Butyryl-CoA Dehydrogenase, subunit A, domain 3"/>
    <property type="match status" value="1"/>
</dbReference>
<dbReference type="Pfam" id="PF02771">
    <property type="entry name" value="Acyl-CoA_dh_N"/>
    <property type="match status" value="1"/>
</dbReference>
<dbReference type="Pfam" id="PF00441">
    <property type="entry name" value="Acyl-CoA_dh_1"/>
    <property type="match status" value="1"/>
</dbReference>
<protein>
    <recommendedName>
        <fullName evidence="11">Acyl-CoA dehydrogenase</fullName>
    </recommendedName>
</protein>
<evidence type="ECO:0000256" key="5">
    <source>
        <dbReference type="ARBA" id="ARBA00023002"/>
    </source>
</evidence>
<organism evidence="9 10">
    <name type="scientific">Gordonia humi</name>
    <dbReference type="NCBI Taxonomy" id="686429"/>
    <lineage>
        <taxon>Bacteria</taxon>
        <taxon>Bacillati</taxon>
        <taxon>Actinomycetota</taxon>
        <taxon>Actinomycetes</taxon>
        <taxon>Mycobacteriales</taxon>
        <taxon>Gordoniaceae</taxon>
        <taxon>Gordonia</taxon>
    </lineage>
</organism>
<keyword evidence="10" id="KW-1185">Reference proteome</keyword>
<dbReference type="AlphaFoldDB" id="A0A840EY48"/>
<gene>
    <name evidence="9" type="ORF">BKA16_001796</name>
</gene>
<dbReference type="SUPFAM" id="SSF47203">
    <property type="entry name" value="Acyl-CoA dehydrogenase C-terminal domain-like"/>
    <property type="match status" value="1"/>
</dbReference>
<dbReference type="GO" id="GO:0050660">
    <property type="term" value="F:flavin adenine dinucleotide binding"/>
    <property type="evidence" value="ECO:0007669"/>
    <property type="project" value="InterPro"/>
</dbReference>
<reference evidence="9 10" key="1">
    <citation type="submission" date="2020-08" db="EMBL/GenBank/DDBJ databases">
        <title>Sequencing the genomes of 1000 actinobacteria strains.</title>
        <authorList>
            <person name="Klenk H.-P."/>
        </authorList>
    </citation>
    <scope>NUCLEOTIDE SEQUENCE [LARGE SCALE GENOMIC DNA]</scope>
    <source>
        <strain evidence="9 10">DSM 45298</strain>
    </source>
</reference>
<dbReference type="InterPro" id="IPR013786">
    <property type="entry name" value="AcylCoA_DH/ox_N"/>
</dbReference>
<dbReference type="GO" id="GO:0003995">
    <property type="term" value="F:acyl-CoA dehydrogenase activity"/>
    <property type="evidence" value="ECO:0007669"/>
    <property type="project" value="TreeGrafter"/>
</dbReference>
<keyword evidence="5" id="KW-0560">Oxidoreductase</keyword>
<evidence type="ECO:0000256" key="4">
    <source>
        <dbReference type="ARBA" id="ARBA00022827"/>
    </source>
</evidence>
<dbReference type="PANTHER" id="PTHR43884:SF20">
    <property type="entry name" value="ACYL-COA DEHYDROGENASE FADE28"/>
    <property type="match status" value="1"/>
</dbReference>
<feature type="region of interest" description="Disordered" evidence="6">
    <location>
        <begin position="1"/>
        <end position="55"/>
    </location>
</feature>
<accession>A0A840EY48</accession>
<comment type="similarity">
    <text evidence="2">Belongs to the acyl-CoA dehydrogenase family.</text>
</comment>
<dbReference type="InterPro" id="IPR036250">
    <property type="entry name" value="AcylCo_DH-like_C"/>
</dbReference>
<proteinExistence type="inferred from homology"/>
<evidence type="ECO:0000259" key="8">
    <source>
        <dbReference type="Pfam" id="PF02771"/>
    </source>
</evidence>
<evidence type="ECO:0000256" key="3">
    <source>
        <dbReference type="ARBA" id="ARBA00022630"/>
    </source>
</evidence>
<dbReference type="InterPro" id="IPR046373">
    <property type="entry name" value="Acyl-CoA_Oxase/DH_mid-dom_sf"/>
</dbReference>
<comment type="caution">
    <text evidence="9">The sequence shown here is derived from an EMBL/GenBank/DDBJ whole genome shotgun (WGS) entry which is preliminary data.</text>
</comment>
<evidence type="ECO:0008006" key="11">
    <source>
        <dbReference type="Google" id="ProtNLM"/>
    </source>
</evidence>
<evidence type="ECO:0000256" key="6">
    <source>
        <dbReference type="SAM" id="MobiDB-lite"/>
    </source>
</evidence>
<name>A0A840EY48_9ACTN</name>
<dbReference type="InterPro" id="IPR009100">
    <property type="entry name" value="AcylCoA_DH/oxidase_NM_dom_sf"/>
</dbReference>
<dbReference type="InterPro" id="IPR009075">
    <property type="entry name" value="AcylCo_DH/oxidase_C"/>
</dbReference>
<keyword evidence="3" id="KW-0285">Flavoprotein</keyword>
<dbReference type="Proteomes" id="UP000551501">
    <property type="component" value="Unassembled WGS sequence"/>
</dbReference>
<comment type="cofactor">
    <cofactor evidence="1">
        <name>FAD</name>
        <dbReference type="ChEBI" id="CHEBI:57692"/>
    </cofactor>
</comment>
<evidence type="ECO:0000256" key="2">
    <source>
        <dbReference type="ARBA" id="ARBA00009347"/>
    </source>
</evidence>
<sequence length="408" mass="41861">MTSAPGADDTRPAHSAPGADDIRPAHSAPGADDIRPAHSAPGADDIRPAHSAPGAEERAALADAIGDVLRRRSGSAAVRTAMASPGRIDRGLWDTLTDEIGVAALAVPEEFDGAGATWAETALALEELGATLSPAPVFSSAVLTVGTVLASGDSDTAARLLPALASGESIGALCWADPAGWDRPGVSANAGLLSGTADYVIDGETADVLLVVAGTDDGGPTTLHEVAADAPGVTITPLPLLDPTRALARVTFDEVAGTTIPTPPDLLDRIRTLAWTMLSAEQVGGAARALALTVEYTQARKQFGRALGSFQALKHRMADMYVSVEAMRSMSAAAIDAVVSGRDDAAELAAIAHVQCSEEYMRVTGEAIQLHGGIGITWEHDIGLYFKRAQADAQLFGRPSTALAAVSL</sequence>
<feature type="domain" description="Acyl-CoA dehydrogenase/oxidase C-terminal" evidence="7">
    <location>
        <begin position="277"/>
        <end position="396"/>
    </location>
</feature>